<keyword evidence="3" id="KW-1185">Reference proteome</keyword>
<proteinExistence type="predicted"/>
<protein>
    <submittedName>
        <fullName evidence="2">Uncharacterized protein</fullName>
    </submittedName>
</protein>
<feature type="region of interest" description="Disordered" evidence="1">
    <location>
        <begin position="1"/>
        <end position="69"/>
    </location>
</feature>
<evidence type="ECO:0000256" key="1">
    <source>
        <dbReference type="SAM" id="MobiDB-lite"/>
    </source>
</evidence>
<feature type="compositionally biased region" description="Basic and acidic residues" evidence="1">
    <location>
        <begin position="23"/>
        <end position="41"/>
    </location>
</feature>
<reference evidence="2 3" key="1">
    <citation type="journal article" date="2022" name="Allergy">
        <title>Genome assembly and annotation of Periplaneta americana reveal a comprehensive cockroach allergen profile.</title>
        <authorList>
            <person name="Wang L."/>
            <person name="Xiong Q."/>
            <person name="Saelim N."/>
            <person name="Wang L."/>
            <person name="Nong W."/>
            <person name="Wan A.T."/>
            <person name="Shi M."/>
            <person name="Liu X."/>
            <person name="Cao Q."/>
            <person name="Hui J.H.L."/>
            <person name="Sookrung N."/>
            <person name="Leung T.F."/>
            <person name="Tungtrongchitr A."/>
            <person name="Tsui S.K.W."/>
        </authorList>
    </citation>
    <scope>NUCLEOTIDE SEQUENCE [LARGE SCALE GENOMIC DNA]</scope>
    <source>
        <strain evidence="2">PWHHKU_190912</strain>
    </source>
</reference>
<accession>A0ABQ8RY55</accession>
<comment type="caution">
    <text evidence="2">The sequence shown here is derived from an EMBL/GenBank/DDBJ whole genome shotgun (WGS) entry which is preliminary data.</text>
</comment>
<gene>
    <name evidence="2" type="ORF">ANN_27279</name>
</gene>
<evidence type="ECO:0000313" key="3">
    <source>
        <dbReference type="Proteomes" id="UP001148838"/>
    </source>
</evidence>
<name>A0ABQ8RY55_PERAM</name>
<evidence type="ECO:0000313" key="2">
    <source>
        <dbReference type="EMBL" id="KAJ4426465.1"/>
    </source>
</evidence>
<organism evidence="2 3">
    <name type="scientific">Periplaneta americana</name>
    <name type="common">American cockroach</name>
    <name type="synonym">Blatta americana</name>
    <dbReference type="NCBI Taxonomy" id="6978"/>
    <lineage>
        <taxon>Eukaryota</taxon>
        <taxon>Metazoa</taxon>
        <taxon>Ecdysozoa</taxon>
        <taxon>Arthropoda</taxon>
        <taxon>Hexapoda</taxon>
        <taxon>Insecta</taxon>
        <taxon>Pterygota</taxon>
        <taxon>Neoptera</taxon>
        <taxon>Polyneoptera</taxon>
        <taxon>Dictyoptera</taxon>
        <taxon>Blattodea</taxon>
        <taxon>Blattoidea</taxon>
        <taxon>Blattidae</taxon>
        <taxon>Blattinae</taxon>
        <taxon>Periplaneta</taxon>
    </lineage>
</organism>
<sequence length="126" mass="13562">MAGLCEDGNEPPGSLKASNYERTTSEGRLRRASENSTRRSDCGSTGKVSESEDQFIRMPHAVGSPGRARGSATIWRNCALPTDGVGEDDEQLLRGKVAVMRVRHCMSVLLWLGIEVPCGARASLAD</sequence>
<dbReference type="EMBL" id="JAJSOF020000040">
    <property type="protein sequence ID" value="KAJ4426465.1"/>
    <property type="molecule type" value="Genomic_DNA"/>
</dbReference>
<dbReference type="Proteomes" id="UP001148838">
    <property type="component" value="Unassembled WGS sequence"/>
</dbReference>